<keyword evidence="2" id="KW-1185">Reference proteome</keyword>
<protein>
    <submittedName>
        <fullName evidence="1">Uncharacterized protein</fullName>
    </submittedName>
</protein>
<sequence>MKVSVVMTVMATSRALVGGRPVGSCSRSCCTEPGKTLMRACRSGSRAASTLTKTFMRIQLVLSSCVVESTSCSSATWILGSVGAPMSPTGGATSSSVGLEDRSGRIWSNSVRQSLLCHCLHRWC</sequence>
<dbReference type="Proteomes" id="UP001209878">
    <property type="component" value="Unassembled WGS sequence"/>
</dbReference>
<comment type="caution">
    <text evidence="1">The sequence shown here is derived from an EMBL/GenBank/DDBJ whole genome shotgun (WGS) entry which is preliminary data.</text>
</comment>
<evidence type="ECO:0000313" key="1">
    <source>
        <dbReference type="EMBL" id="KAK2188675.1"/>
    </source>
</evidence>
<reference evidence="1" key="1">
    <citation type="journal article" date="2023" name="Mol. Biol. Evol.">
        <title>Third-Generation Sequencing Reveals the Adaptive Role of the Epigenome in Three Deep-Sea Polychaetes.</title>
        <authorList>
            <person name="Perez M."/>
            <person name="Aroh O."/>
            <person name="Sun Y."/>
            <person name="Lan Y."/>
            <person name="Juniper S.K."/>
            <person name="Young C.R."/>
            <person name="Angers B."/>
            <person name="Qian P.Y."/>
        </authorList>
    </citation>
    <scope>NUCLEOTIDE SEQUENCE</scope>
    <source>
        <strain evidence="1">R07B-5</strain>
    </source>
</reference>
<dbReference type="EMBL" id="JAODUO010000126">
    <property type="protein sequence ID" value="KAK2188675.1"/>
    <property type="molecule type" value="Genomic_DNA"/>
</dbReference>
<evidence type="ECO:0000313" key="2">
    <source>
        <dbReference type="Proteomes" id="UP001209878"/>
    </source>
</evidence>
<organism evidence="1 2">
    <name type="scientific">Ridgeia piscesae</name>
    <name type="common">Tubeworm</name>
    <dbReference type="NCBI Taxonomy" id="27915"/>
    <lineage>
        <taxon>Eukaryota</taxon>
        <taxon>Metazoa</taxon>
        <taxon>Spiralia</taxon>
        <taxon>Lophotrochozoa</taxon>
        <taxon>Annelida</taxon>
        <taxon>Polychaeta</taxon>
        <taxon>Sedentaria</taxon>
        <taxon>Canalipalpata</taxon>
        <taxon>Sabellida</taxon>
        <taxon>Siboglinidae</taxon>
        <taxon>Ridgeia</taxon>
    </lineage>
</organism>
<accession>A0AAD9UGP7</accession>
<gene>
    <name evidence="1" type="ORF">NP493_126g09002</name>
</gene>
<proteinExistence type="predicted"/>
<dbReference type="AlphaFoldDB" id="A0AAD9UGP7"/>
<name>A0AAD9UGP7_RIDPI</name>